<organism evidence="3 4">
    <name type="scientific">Luteipulveratus flavus</name>
    <dbReference type="NCBI Taxonomy" id="3031728"/>
    <lineage>
        <taxon>Bacteria</taxon>
        <taxon>Bacillati</taxon>
        <taxon>Actinomycetota</taxon>
        <taxon>Actinomycetes</taxon>
        <taxon>Micrococcales</taxon>
        <taxon>Dermacoccaceae</taxon>
        <taxon>Luteipulveratus</taxon>
    </lineage>
</organism>
<reference evidence="3 4" key="1">
    <citation type="submission" date="2023-03" db="EMBL/GenBank/DDBJ databases">
        <title>YIM 133296 draft genome.</title>
        <authorList>
            <person name="Xiong L."/>
        </authorList>
    </citation>
    <scope>NUCLEOTIDE SEQUENCE [LARGE SCALE GENOMIC DNA]</scope>
    <source>
        <strain evidence="3 4">YIM 133296</strain>
    </source>
</reference>
<keyword evidence="1" id="KW-0472">Membrane</keyword>
<keyword evidence="4" id="KW-1185">Reference proteome</keyword>
<evidence type="ECO:0000256" key="1">
    <source>
        <dbReference type="SAM" id="Phobius"/>
    </source>
</evidence>
<keyword evidence="3" id="KW-0255">Endonuclease</keyword>
<dbReference type="Gene3D" id="3.60.10.10">
    <property type="entry name" value="Endonuclease/exonuclease/phosphatase"/>
    <property type="match status" value="1"/>
</dbReference>
<proteinExistence type="predicted"/>
<dbReference type="EMBL" id="JAROAV010000033">
    <property type="protein sequence ID" value="MDF8265314.1"/>
    <property type="molecule type" value="Genomic_DNA"/>
</dbReference>
<evidence type="ECO:0000259" key="2">
    <source>
        <dbReference type="Pfam" id="PF03372"/>
    </source>
</evidence>
<keyword evidence="3" id="KW-0378">Hydrolase</keyword>
<name>A0ABT6CB85_9MICO</name>
<dbReference type="GO" id="GO:0004519">
    <property type="term" value="F:endonuclease activity"/>
    <property type="evidence" value="ECO:0007669"/>
    <property type="project" value="UniProtKB-KW"/>
</dbReference>
<feature type="domain" description="Endonuclease/exonuclease/phosphatase" evidence="2">
    <location>
        <begin position="100"/>
        <end position="301"/>
    </location>
</feature>
<protein>
    <submittedName>
        <fullName evidence="3">Endonuclease/exonuclease/phosphatase family protein</fullName>
    </submittedName>
</protein>
<dbReference type="InterPro" id="IPR036691">
    <property type="entry name" value="Endo/exonu/phosph_ase_sf"/>
</dbReference>
<dbReference type="SUPFAM" id="SSF56219">
    <property type="entry name" value="DNase I-like"/>
    <property type="match status" value="1"/>
</dbReference>
<keyword evidence="1" id="KW-0812">Transmembrane</keyword>
<feature type="transmembrane region" description="Helical" evidence="1">
    <location>
        <begin position="37"/>
        <end position="56"/>
    </location>
</feature>
<keyword evidence="1" id="KW-1133">Transmembrane helix</keyword>
<evidence type="ECO:0000313" key="4">
    <source>
        <dbReference type="Proteomes" id="UP001528912"/>
    </source>
</evidence>
<keyword evidence="3" id="KW-0540">Nuclease</keyword>
<accession>A0ABT6CB85</accession>
<evidence type="ECO:0000313" key="3">
    <source>
        <dbReference type="EMBL" id="MDF8265314.1"/>
    </source>
</evidence>
<sequence length="311" mass="33184">MRTATSRLLGVAIALTGGAVAARWWDTPRARIPVLQSAFPVVGIVAGALLLLALLLRGRRLAVAAALVACVPAVLGVRAALPDTVDAGPRDEVVMVSNLEIGSADAASVVRAVREQRVTSLVLVEVTPDAADRLRTAGLEKLLPYAVGSPQQGAEGTVIRSRHPLTTLHSAHVSRRFDQPVARVHADEGAYVLRAVHPYPPVPDLVASWHRQLGELAAWRDAQPADEPLVMAGDFNASAAHPAFRRVVRTMTDAHRATGAGWVRTWPQGHTLPPFVQLDHVLVRRLGVVDAGVEEIDGTDHAAAWARLRVG</sequence>
<comment type="caution">
    <text evidence="3">The sequence shown here is derived from an EMBL/GenBank/DDBJ whole genome shotgun (WGS) entry which is preliminary data.</text>
</comment>
<gene>
    <name evidence="3" type="ORF">P4R38_13760</name>
</gene>
<dbReference type="InterPro" id="IPR005135">
    <property type="entry name" value="Endo/exonuclease/phosphatase"/>
</dbReference>
<feature type="transmembrane region" description="Helical" evidence="1">
    <location>
        <begin position="61"/>
        <end position="81"/>
    </location>
</feature>
<dbReference type="Proteomes" id="UP001528912">
    <property type="component" value="Unassembled WGS sequence"/>
</dbReference>
<dbReference type="Pfam" id="PF03372">
    <property type="entry name" value="Exo_endo_phos"/>
    <property type="match status" value="1"/>
</dbReference>
<dbReference type="RefSeq" id="WP_277192630.1">
    <property type="nucleotide sequence ID" value="NZ_JAROAV010000033.1"/>
</dbReference>